<evidence type="ECO:0000313" key="4">
    <source>
        <dbReference type="EMBL" id="ABQ62623.1"/>
    </source>
</evidence>
<dbReference type="PANTHER" id="PTHR43713">
    <property type="entry name" value="GLUTAMATE-1-SEMIALDEHYDE 2,1-AMINOMUTASE"/>
    <property type="match status" value="1"/>
</dbReference>
<dbReference type="KEGG" id="bov:BOV_A0376"/>
<evidence type="ECO:0000313" key="5">
    <source>
        <dbReference type="Proteomes" id="UP000006383"/>
    </source>
</evidence>
<dbReference type="Gene3D" id="3.40.640.10">
    <property type="entry name" value="Type I PLP-dependent aspartate aminotransferase-like (Major domain)"/>
    <property type="match status" value="1"/>
</dbReference>
<dbReference type="InterPro" id="IPR015424">
    <property type="entry name" value="PyrdxlP-dep_Trfase"/>
</dbReference>
<proteinExistence type="inferred from homology"/>
<dbReference type="GO" id="GO:0008483">
    <property type="term" value="F:transaminase activity"/>
    <property type="evidence" value="ECO:0007669"/>
    <property type="project" value="InterPro"/>
</dbReference>
<evidence type="ECO:0000256" key="2">
    <source>
        <dbReference type="ARBA" id="ARBA00022898"/>
    </source>
</evidence>
<gene>
    <name evidence="4" type="ordered locus">BOV_A0376</name>
</gene>
<protein>
    <submittedName>
        <fullName evidence="4">Glutamate-1-semialdehyde-2,1-aminomutase</fullName>
    </submittedName>
</protein>
<keyword evidence="5" id="KW-1185">Reference proteome</keyword>
<accession>A0A0H3ASA3</accession>
<organism evidence="4 5">
    <name type="scientific">Brucella ovis (strain ATCC 25840 / 63/290 / NCTC 10512)</name>
    <dbReference type="NCBI Taxonomy" id="444178"/>
    <lineage>
        <taxon>Bacteria</taxon>
        <taxon>Pseudomonadati</taxon>
        <taxon>Pseudomonadota</taxon>
        <taxon>Alphaproteobacteria</taxon>
        <taxon>Hyphomicrobiales</taxon>
        <taxon>Brucellaceae</taxon>
        <taxon>Brucella/Ochrobactrum group</taxon>
        <taxon>Brucella</taxon>
    </lineage>
</organism>
<dbReference type="InterPro" id="IPR015422">
    <property type="entry name" value="PyrdxlP-dep_Trfase_small"/>
</dbReference>
<dbReference type="EMBL" id="CP000709">
    <property type="protein sequence ID" value="ABQ62623.1"/>
    <property type="molecule type" value="Genomic_DNA"/>
</dbReference>
<name>A0A0H3ASA3_BRUO2</name>
<dbReference type="PANTHER" id="PTHR43713:SF3">
    <property type="entry name" value="GLUTAMATE-1-SEMIALDEHYDE 2,1-AMINOMUTASE 1, CHLOROPLASTIC-RELATED"/>
    <property type="match status" value="1"/>
</dbReference>
<sequence length="499" mass="54321">MPCTKTCAAACRSRSRTGCAACGSACTRYGRRPERPLSKKRLKDFVMNLFTSQFRNSQLLASKAHALIPGGCHTYAKGDDQYPVLAPGFIQRGSGAHVFDVDGHEYIEYGMGNRAVGLGHAYPPVVRAVREALQDGCNFTRPSAIELDCAESFLELIEGAEMVKFCKDGSDATSGALRLARAYTGRDMVACCADHPFFSTDDWFIGTTKMSAGIPASVSALTATFRYNDIASVEALFEDYPGRIAAIIMEPARADEPQDNFLHEAMRIAHENGALFILDEMITGFRWHMRGAQKLYGIVPDLSCFGKALGNGFAISALAGKAEYMRLGGLHHTDFPRVFLLSTTHGAETHAMAAAIATMAIYRDEPVIERLYEQGAKLAAGINEAIAGHRLQDHVRLSGRPCCLTYSTLDGNGMPSQAFRTLFLQETIRRGVLMPSLVVSYTHSDADIARTIDAVHGALGIYVRALNDGVESCLVGRPSQVVYRRFNEDPASSCPPPRL</sequence>
<dbReference type="SUPFAM" id="SSF53383">
    <property type="entry name" value="PLP-dependent transferases"/>
    <property type="match status" value="1"/>
</dbReference>
<dbReference type="Proteomes" id="UP000006383">
    <property type="component" value="Chromosome II"/>
</dbReference>
<dbReference type="Pfam" id="PF00202">
    <property type="entry name" value="Aminotran_3"/>
    <property type="match status" value="1"/>
</dbReference>
<dbReference type="NCBIfam" id="NF004856">
    <property type="entry name" value="PRK06209.1"/>
    <property type="match status" value="1"/>
</dbReference>
<evidence type="ECO:0000256" key="1">
    <source>
        <dbReference type="ARBA" id="ARBA00001933"/>
    </source>
</evidence>
<reference evidence="5" key="1">
    <citation type="journal article" date="2009" name="PLoS ONE">
        <title>Genome degradation in Brucella ovis corresponds with narrowing of its host range and tissue tropism.</title>
        <authorList>
            <person name="Tsolis R.M."/>
            <person name="Seshadri R."/>
            <person name="Santos R.L."/>
            <person name="Sangari F.J."/>
            <person name="Lobo J.M."/>
            <person name="de Jong M.F."/>
            <person name="Ren Q."/>
            <person name="Myers G."/>
            <person name="Brinkac L.M."/>
            <person name="Nelson W.C."/>
            <person name="Deboy R.T."/>
            <person name="Angiuoli S."/>
            <person name="Khouri H."/>
            <person name="Dimitrov G."/>
            <person name="Robinson J.R."/>
            <person name="Mulligan S."/>
            <person name="Walker R.L."/>
            <person name="Elzer P.E."/>
            <person name="Hassan K.A."/>
            <person name="Paulsen I.T."/>
        </authorList>
    </citation>
    <scope>NUCLEOTIDE SEQUENCE [LARGE SCALE GENOMIC DNA]</scope>
    <source>
        <strain evidence="5">ATCC 25840 / 63/290 / NCTC 10512</strain>
    </source>
</reference>
<dbReference type="InterPro" id="IPR005814">
    <property type="entry name" value="Aminotrans_3"/>
</dbReference>
<comment type="cofactor">
    <cofactor evidence="1">
        <name>pyridoxal 5'-phosphate</name>
        <dbReference type="ChEBI" id="CHEBI:597326"/>
    </cofactor>
</comment>
<dbReference type="HOGENOM" id="CLU_016922_1_4_5"/>
<dbReference type="InterPro" id="IPR015421">
    <property type="entry name" value="PyrdxlP-dep_Trfase_major"/>
</dbReference>
<dbReference type="GO" id="GO:0030170">
    <property type="term" value="F:pyridoxal phosphate binding"/>
    <property type="evidence" value="ECO:0007669"/>
    <property type="project" value="InterPro"/>
</dbReference>
<evidence type="ECO:0000256" key="3">
    <source>
        <dbReference type="RuleBase" id="RU003560"/>
    </source>
</evidence>
<keyword evidence="2 3" id="KW-0663">Pyridoxal phosphate</keyword>
<dbReference type="AlphaFoldDB" id="A0A0H3ASA3"/>
<dbReference type="Gene3D" id="3.90.1150.10">
    <property type="entry name" value="Aspartate Aminotransferase, domain 1"/>
    <property type="match status" value="1"/>
</dbReference>
<comment type="similarity">
    <text evidence="3">Belongs to the class-III pyridoxal-phosphate-dependent aminotransferase family.</text>
</comment>